<reference evidence="1 2" key="1">
    <citation type="submission" date="2019-03" db="EMBL/GenBank/DDBJ databases">
        <title>First draft genome of Liparis tanakae, snailfish: a comprehensive survey of snailfish specific genes.</title>
        <authorList>
            <person name="Kim W."/>
            <person name="Song I."/>
            <person name="Jeong J.-H."/>
            <person name="Kim D."/>
            <person name="Kim S."/>
            <person name="Ryu S."/>
            <person name="Song J.Y."/>
            <person name="Lee S.K."/>
        </authorList>
    </citation>
    <scope>NUCLEOTIDE SEQUENCE [LARGE SCALE GENOMIC DNA]</scope>
    <source>
        <tissue evidence="1">Muscle</tissue>
    </source>
</reference>
<comment type="caution">
    <text evidence="1">The sequence shown here is derived from an EMBL/GenBank/DDBJ whole genome shotgun (WGS) entry which is preliminary data.</text>
</comment>
<dbReference type="AlphaFoldDB" id="A0A4Z2HTK7"/>
<name>A0A4Z2HTK7_9TELE</name>
<evidence type="ECO:0000313" key="2">
    <source>
        <dbReference type="Proteomes" id="UP000314294"/>
    </source>
</evidence>
<proteinExistence type="predicted"/>
<evidence type="ECO:0000313" key="1">
    <source>
        <dbReference type="EMBL" id="TNN69149.1"/>
    </source>
</evidence>
<dbReference type="Proteomes" id="UP000314294">
    <property type="component" value="Unassembled WGS sequence"/>
</dbReference>
<sequence>MFLQEVTIGRNDSLDPGRGIVSVFGTNWRIERDVTVTAILHKNFITLLEHELEDLHLGPWNKSLGDNAFRMKMK</sequence>
<keyword evidence="2" id="KW-1185">Reference proteome</keyword>
<organism evidence="1 2">
    <name type="scientific">Liparis tanakae</name>
    <name type="common">Tanaka's snailfish</name>
    <dbReference type="NCBI Taxonomy" id="230148"/>
    <lineage>
        <taxon>Eukaryota</taxon>
        <taxon>Metazoa</taxon>
        <taxon>Chordata</taxon>
        <taxon>Craniata</taxon>
        <taxon>Vertebrata</taxon>
        <taxon>Euteleostomi</taxon>
        <taxon>Actinopterygii</taxon>
        <taxon>Neopterygii</taxon>
        <taxon>Teleostei</taxon>
        <taxon>Neoteleostei</taxon>
        <taxon>Acanthomorphata</taxon>
        <taxon>Eupercaria</taxon>
        <taxon>Perciformes</taxon>
        <taxon>Cottioidei</taxon>
        <taxon>Cottales</taxon>
        <taxon>Liparidae</taxon>
        <taxon>Liparis</taxon>
    </lineage>
</organism>
<accession>A0A4Z2HTK7</accession>
<protein>
    <submittedName>
        <fullName evidence="1">Uncharacterized protein</fullName>
    </submittedName>
</protein>
<dbReference type="EMBL" id="SRLO01000179">
    <property type="protein sequence ID" value="TNN69149.1"/>
    <property type="molecule type" value="Genomic_DNA"/>
</dbReference>
<gene>
    <name evidence="1" type="ORF">EYF80_020616</name>
</gene>